<sequence>MICVIGRLQNDGDDMVDESKIRKTALPCVKATLQQSKIATTIEMIEEFNFIMND</sequence>
<dbReference type="AlphaFoldDB" id="D3BJR8"/>
<protein>
    <submittedName>
        <fullName evidence="1">Uncharacterized protein</fullName>
    </submittedName>
</protein>
<organism evidence="1 2">
    <name type="scientific">Heterostelium pallidum (strain ATCC 26659 / Pp 5 / PN500)</name>
    <name type="common">Cellular slime mold</name>
    <name type="synonym">Polysphondylium pallidum</name>
    <dbReference type="NCBI Taxonomy" id="670386"/>
    <lineage>
        <taxon>Eukaryota</taxon>
        <taxon>Amoebozoa</taxon>
        <taxon>Evosea</taxon>
        <taxon>Eumycetozoa</taxon>
        <taxon>Dictyostelia</taxon>
        <taxon>Acytosteliales</taxon>
        <taxon>Acytosteliaceae</taxon>
        <taxon>Heterostelium</taxon>
    </lineage>
</organism>
<proteinExistence type="predicted"/>
<comment type="caution">
    <text evidence="1">The sequence shown here is derived from an EMBL/GenBank/DDBJ whole genome shotgun (WGS) entry which is preliminary data.</text>
</comment>
<accession>D3BJR8</accession>
<name>D3BJR8_HETP5</name>
<evidence type="ECO:0000313" key="1">
    <source>
        <dbReference type="EMBL" id="EFA78148.1"/>
    </source>
</evidence>
<reference evidence="1 2" key="1">
    <citation type="journal article" date="2011" name="Genome Res.">
        <title>Phylogeny-wide analysis of social amoeba genomes highlights ancient origins for complex intercellular communication.</title>
        <authorList>
            <person name="Heidel A.J."/>
            <person name="Lawal H.M."/>
            <person name="Felder M."/>
            <person name="Schilde C."/>
            <person name="Helps N.R."/>
            <person name="Tunggal B."/>
            <person name="Rivero F."/>
            <person name="John U."/>
            <person name="Schleicher M."/>
            <person name="Eichinger L."/>
            <person name="Platzer M."/>
            <person name="Noegel A.A."/>
            <person name="Schaap P."/>
            <person name="Gloeckner G."/>
        </authorList>
    </citation>
    <scope>NUCLEOTIDE SEQUENCE [LARGE SCALE GENOMIC DNA]</scope>
    <source>
        <strain evidence="2">ATCC 26659 / Pp 5 / PN500</strain>
    </source>
</reference>
<dbReference type="EMBL" id="ADBJ01000038">
    <property type="protein sequence ID" value="EFA78148.1"/>
    <property type="molecule type" value="Genomic_DNA"/>
</dbReference>
<dbReference type="InParanoid" id="D3BJR8"/>
<dbReference type="GeneID" id="31364275"/>
<dbReference type="RefSeq" id="XP_020430274.1">
    <property type="nucleotide sequence ID" value="XM_020579599.1"/>
</dbReference>
<evidence type="ECO:0000313" key="2">
    <source>
        <dbReference type="Proteomes" id="UP000001396"/>
    </source>
</evidence>
<gene>
    <name evidence="1" type="ORF">PPL_08798</name>
</gene>
<keyword evidence="2" id="KW-1185">Reference proteome</keyword>
<dbReference type="Proteomes" id="UP000001396">
    <property type="component" value="Unassembled WGS sequence"/>
</dbReference>